<evidence type="ECO:0000256" key="1">
    <source>
        <dbReference type="SAM" id="MobiDB-lite"/>
    </source>
</evidence>
<evidence type="ECO:0000313" key="3">
    <source>
        <dbReference type="Proteomes" id="UP000051952"/>
    </source>
</evidence>
<evidence type="ECO:0000313" key="2">
    <source>
        <dbReference type="EMBL" id="CUG94283.1"/>
    </source>
</evidence>
<keyword evidence="3" id="KW-1185">Reference proteome</keyword>
<dbReference type="VEuPathDB" id="TriTrypDB:BSAL_47410"/>
<name>A0A0S4JY17_BODSA</name>
<feature type="region of interest" description="Disordered" evidence="1">
    <location>
        <begin position="23"/>
        <end position="66"/>
    </location>
</feature>
<dbReference type="EMBL" id="CYKH01002228">
    <property type="protein sequence ID" value="CUG94283.1"/>
    <property type="molecule type" value="Genomic_DNA"/>
</dbReference>
<dbReference type="Proteomes" id="UP000051952">
    <property type="component" value="Unassembled WGS sequence"/>
</dbReference>
<accession>A0A0S4JY17</accession>
<gene>
    <name evidence="2" type="ORF">BSAL_47410</name>
</gene>
<protein>
    <submittedName>
        <fullName evidence="2">Uncharacterized protein</fullName>
    </submittedName>
</protein>
<organism evidence="2 3">
    <name type="scientific">Bodo saltans</name>
    <name type="common">Flagellated protozoan</name>
    <dbReference type="NCBI Taxonomy" id="75058"/>
    <lineage>
        <taxon>Eukaryota</taxon>
        <taxon>Discoba</taxon>
        <taxon>Euglenozoa</taxon>
        <taxon>Kinetoplastea</taxon>
        <taxon>Metakinetoplastina</taxon>
        <taxon>Eubodonida</taxon>
        <taxon>Bodonidae</taxon>
        <taxon>Bodo</taxon>
    </lineage>
</organism>
<reference evidence="3" key="1">
    <citation type="submission" date="2015-09" db="EMBL/GenBank/DDBJ databases">
        <authorList>
            <consortium name="Pathogen Informatics"/>
        </authorList>
    </citation>
    <scope>NUCLEOTIDE SEQUENCE [LARGE SCALE GENOMIC DNA]</scope>
    <source>
        <strain evidence="3">Lake Konstanz</strain>
    </source>
</reference>
<sequence length="181" mass="20276">MASAAALDDDMILFVSFHPIQHEKKKDKMRGQSPVSPSSNNGRASPSSTTHYRVPHETQTVVSSEQNPTSCVVQEAFLRLVWTSRDSIAQSREDDLQVLGCIEAHMRSISMQYGASIAIFHDDAERGLSNLKAAESEHFEFLLHWEDRERQVRQLTIDRIAATEATLRLAQTLRDASIAVV</sequence>
<feature type="compositionally biased region" description="Polar residues" evidence="1">
    <location>
        <begin position="33"/>
        <end position="66"/>
    </location>
</feature>
<dbReference type="AlphaFoldDB" id="A0A0S4JY17"/>
<proteinExistence type="predicted"/>